<reference evidence="1" key="1">
    <citation type="submission" date="2020-05" db="EMBL/GenBank/DDBJ databases">
        <title>WGS assembly of Panicum virgatum.</title>
        <authorList>
            <person name="Lovell J.T."/>
            <person name="Jenkins J."/>
            <person name="Shu S."/>
            <person name="Juenger T.E."/>
            <person name="Schmutz J."/>
        </authorList>
    </citation>
    <scope>NUCLEOTIDE SEQUENCE</scope>
    <source>
        <strain evidence="1">AP13</strain>
    </source>
</reference>
<sequence>MIAKGIVPSGLSCTVALLPHKEVYHHQYTCAIHIQNIKRLKVTILSSRNGWKLYYIAKKQWEGIQIVVVKGLPVSLPDQASIWKVSFACRSFSSMTQHSSSIRTRLSFPEPDKQILCMALCTSLIPKRLHSKVHLVLQFKRIPSDTN</sequence>
<dbReference type="EMBL" id="CM029053">
    <property type="protein sequence ID" value="KAG2551673.1"/>
    <property type="molecule type" value="Genomic_DNA"/>
</dbReference>
<dbReference type="Proteomes" id="UP000823388">
    <property type="component" value="Chromosome 9K"/>
</dbReference>
<keyword evidence="2" id="KW-1185">Reference proteome</keyword>
<organism evidence="1 2">
    <name type="scientific">Panicum virgatum</name>
    <name type="common">Blackwell switchgrass</name>
    <dbReference type="NCBI Taxonomy" id="38727"/>
    <lineage>
        <taxon>Eukaryota</taxon>
        <taxon>Viridiplantae</taxon>
        <taxon>Streptophyta</taxon>
        <taxon>Embryophyta</taxon>
        <taxon>Tracheophyta</taxon>
        <taxon>Spermatophyta</taxon>
        <taxon>Magnoliopsida</taxon>
        <taxon>Liliopsida</taxon>
        <taxon>Poales</taxon>
        <taxon>Poaceae</taxon>
        <taxon>PACMAD clade</taxon>
        <taxon>Panicoideae</taxon>
        <taxon>Panicodae</taxon>
        <taxon>Paniceae</taxon>
        <taxon>Panicinae</taxon>
        <taxon>Panicum</taxon>
        <taxon>Panicum sect. Hiantes</taxon>
    </lineage>
</organism>
<dbReference type="AlphaFoldDB" id="A0A8T0NQV3"/>
<evidence type="ECO:0000313" key="2">
    <source>
        <dbReference type="Proteomes" id="UP000823388"/>
    </source>
</evidence>
<gene>
    <name evidence="1" type="ORF">PVAP13_9KG411300</name>
</gene>
<accession>A0A8T0NQV3</accession>
<comment type="caution">
    <text evidence="1">The sequence shown here is derived from an EMBL/GenBank/DDBJ whole genome shotgun (WGS) entry which is preliminary data.</text>
</comment>
<proteinExistence type="predicted"/>
<protein>
    <submittedName>
        <fullName evidence="1">Uncharacterized protein</fullName>
    </submittedName>
</protein>
<name>A0A8T0NQV3_PANVG</name>
<evidence type="ECO:0000313" key="1">
    <source>
        <dbReference type="EMBL" id="KAG2551673.1"/>
    </source>
</evidence>